<comment type="caution">
    <text evidence="1">The sequence shown here is derived from an EMBL/GenBank/DDBJ whole genome shotgun (WGS) entry which is preliminary data.</text>
</comment>
<organism evidence="1">
    <name type="scientific">bioreactor metagenome</name>
    <dbReference type="NCBI Taxonomy" id="1076179"/>
    <lineage>
        <taxon>unclassified sequences</taxon>
        <taxon>metagenomes</taxon>
        <taxon>ecological metagenomes</taxon>
    </lineage>
</organism>
<reference evidence="1" key="1">
    <citation type="submission" date="2019-08" db="EMBL/GenBank/DDBJ databases">
        <authorList>
            <person name="Kucharzyk K."/>
            <person name="Murdoch R.W."/>
            <person name="Higgins S."/>
            <person name="Loffler F."/>
        </authorList>
    </citation>
    <scope>NUCLEOTIDE SEQUENCE</scope>
</reference>
<dbReference type="AlphaFoldDB" id="A0A645A1C2"/>
<gene>
    <name evidence="1" type="ORF">SDC9_91322</name>
</gene>
<sequence>MSVDGRGHWQRGLYTALKPVRLLAGIKTVGIAGRGERHGQRHISRHHRISAFGHRLAVALQDESNFIAARKIKLLIVQDHGVFAGGEFEDPPVQFVFPGAVGEQRHHDIPAAFRGHSRFGIEDGTIGPADGKAAELPEEFGFMETVDLTAPA</sequence>
<accession>A0A645A1C2</accession>
<proteinExistence type="predicted"/>
<dbReference type="EMBL" id="VSSQ01010556">
    <property type="protein sequence ID" value="MPM44643.1"/>
    <property type="molecule type" value="Genomic_DNA"/>
</dbReference>
<name>A0A645A1C2_9ZZZZ</name>
<protein>
    <submittedName>
        <fullName evidence="1">Uncharacterized protein</fullName>
    </submittedName>
</protein>
<evidence type="ECO:0000313" key="1">
    <source>
        <dbReference type="EMBL" id="MPM44643.1"/>
    </source>
</evidence>